<dbReference type="Proteomes" id="UP000199045">
    <property type="component" value="Unassembled WGS sequence"/>
</dbReference>
<dbReference type="PROSITE" id="PS51257">
    <property type="entry name" value="PROKAR_LIPOPROTEIN"/>
    <property type="match status" value="1"/>
</dbReference>
<evidence type="ECO:0000313" key="1">
    <source>
        <dbReference type="EMBL" id="SDH01265.1"/>
    </source>
</evidence>
<reference evidence="1 2" key="1">
    <citation type="submission" date="2016-10" db="EMBL/GenBank/DDBJ databases">
        <authorList>
            <person name="de Groot N.N."/>
        </authorList>
    </citation>
    <scope>NUCLEOTIDE SEQUENCE [LARGE SCALE GENOMIC DNA]</scope>
    <source>
        <strain evidence="1 2">DSM 527</strain>
    </source>
</reference>
<dbReference type="AlphaFoldDB" id="A0A1G7YY70"/>
<accession>A0A1G7YY70</accession>
<dbReference type="RefSeq" id="WP_143011597.1">
    <property type="nucleotide sequence ID" value="NZ_FNBN01000008.1"/>
</dbReference>
<gene>
    <name evidence="1" type="ORF">SAMN04488121_10846</name>
</gene>
<dbReference type="OrthoDB" id="659884at2"/>
<protein>
    <submittedName>
        <fullName evidence="1">Uncharacterized protein</fullName>
    </submittedName>
</protein>
<proteinExistence type="predicted"/>
<dbReference type="EMBL" id="FNBN01000008">
    <property type="protein sequence ID" value="SDH01265.1"/>
    <property type="molecule type" value="Genomic_DNA"/>
</dbReference>
<name>A0A1G7YY70_CHIFI</name>
<sequence length="164" mass="18061">MKKLALYMLAAGIFVSACRKDGKGGKEDDVKPTGGTFTIEGQSYLSDYTYWTGTEGLVLTNVPRAPEYIENTVQIFVDSLYFSSKYTYLDRSNAAYDKRKNFSNVIVKYTPSGVYGNGYQITGVTAGTMNVGNNGETFTIDYDITVAGRHMQGTYVGKVAGKKW</sequence>
<organism evidence="1 2">
    <name type="scientific">Chitinophaga filiformis</name>
    <name type="common">Myxococcus filiformis</name>
    <name type="synonym">Flexibacter filiformis</name>
    <dbReference type="NCBI Taxonomy" id="104663"/>
    <lineage>
        <taxon>Bacteria</taxon>
        <taxon>Pseudomonadati</taxon>
        <taxon>Bacteroidota</taxon>
        <taxon>Chitinophagia</taxon>
        <taxon>Chitinophagales</taxon>
        <taxon>Chitinophagaceae</taxon>
        <taxon>Chitinophaga</taxon>
    </lineage>
</organism>
<evidence type="ECO:0000313" key="2">
    <source>
        <dbReference type="Proteomes" id="UP000199045"/>
    </source>
</evidence>